<dbReference type="Pfam" id="PF00248">
    <property type="entry name" value="Aldo_ket_red"/>
    <property type="match status" value="1"/>
</dbReference>
<keyword evidence="4" id="KW-1185">Reference proteome</keyword>
<feature type="region of interest" description="Disordered" evidence="1">
    <location>
        <begin position="320"/>
        <end position="339"/>
    </location>
</feature>
<dbReference type="CDD" id="cd19152">
    <property type="entry name" value="AKR_AKR15A"/>
    <property type="match status" value="1"/>
</dbReference>
<dbReference type="EMBL" id="RCUV01000003">
    <property type="protein sequence ID" value="RLP73022.1"/>
    <property type="molecule type" value="Genomic_DNA"/>
</dbReference>
<dbReference type="GO" id="GO:0016491">
    <property type="term" value="F:oxidoreductase activity"/>
    <property type="evidence" value="ECO:0007669"/>
    <property type="project" value="InterPro"/>
</dbReference>
<organism evidence="3 4">
    <name type="scientific">Mycetocola manganoxydans</name>
    <dbReference type="NCBI Taxonomy" id="699879"/>
    <lineage>
        <taxon>Bacteria</taxon>
        <taxon>Bacillati</taxon>
        <taxon>Actinomycetota</taxon>
        <taxon>Actinomycetes</taxon>
        <taxon>Micrococcales</taxon>
        <taxon>Microbacteriaceae</taxon>
        <taxon>Mycetocola</taxon>
    </lineage>
</organism>
<feature type="domain" description="NADP-dependent oxidoreductase" evidence="2">
    <location>
        <begin position="16"/>
        <end position="317"/>
    </location>
</feature>
<dbReference type="PANTHER" id="PTHR42686:SF1">
    <property type="entry name" value="GH17980P-RELATED"/>
    <property type="match status" value="1"/>
</dbReference>
<accession>A0A3L7A0P8</accession>
<evidence type="ECO:0000256" key="1">
    <source>
        <dbReference type="SAM" id="MobiDB-lite"/>
    </source>
</evidence>
<dbReference type="OrthoDB" id="9768851at2"/>
<dbReference type="InterPro" id="IPR036812">
    <property type="entry name" value="NAD(P)_OxRdtase_dom_sf"/>
</dbReference>
<gene>
    <name evidence="3" type="ORF">D9V29_03180</name>
</gene>
<dbReference type="Proteomes" id="UP000270299">
    <property type="component" value="Unassembled WGS sequence"/>
</dbReference>
<evidence type="ECO:0000313" key="3">
    <source>
        <dbReference type="EMBL" id="RLP73022.1"/>
    </source>
</evidence>
<dbReference type="Gene3D" id="3.20.20.100">
    <property type="entry name" value="NADP-dependent oxidoreductase domain"/>
    <property type="match status" value="1"/>
</dbReference>
<dbReference type="GO" id="GO:0005829">
    <property type="term" value="C:cytosol"/>
    <property type="evidence" value="ECO:0007669"/>
    <property type="project" value="TreeGrafter"/>
</dbReference>
<dbReference type="PANTHER" id="PTHR42686">
    <property type="entry name" value="GH17980P-RELATED"/>
    <property type="match status" value="1"/>
</dbReference>
<dbReference type="InterPro" id="IPR023210">
    <property type="entry name" value="NADP_OxRdtase_dom"/>
</dbReference>
<feature type="compositionally biased region" description="Polar residues" evidence="1">
    <location>
        <begin position="329"/>
        <end position="339"/>
    </location>
</feature>
<proteinExistence type="predicted"/>
<dbReference type="InterPro" id="IPR020471">
    <property type="entry name" value="AKR"/>
</dbReference>
<dbReference type="AlphaFoldDB" id="A0A3L7A0P8"/>
<sequence length="339" mass="37042">MTATASRRTDPIEFGPLSFGGAELGNLFTAVDDAQSTAALETTWDLGIRYFDTSPHYGLGLSERRIGEFLADKNRDDYLVSTKVGRLLEPTPENAHKPDDTWFLVPQAARRVWDYSADGIRRSLDDSLQRMGLDRVDILYLHDPEQYGVTGDIPGALATLASMRDEGLVRAVGVGTSDVAILRDAVADSDIDLVMVSNRYTLLDQSAPLAISDLCRERGVGIVNVGVFNSGILATAEPREDAHFEYGPVPADRLETVRRIVAVCRNHGVELPAAALAYSLRDDAVRTVAVGSAKPEEMRENAERMSVRIPDELWRELATTGLVPEVSRRSTPASDARSS</sequence>
<reference evidence="3 4" key="1">
    <citation type="submission" date="2018-10" db="EMBL/GenBank/DDBJ databases">
        <authorList>
            <person name="Li J."/>
        </authorList>
    </citation>
    <scope>NUCLEOTIDE SEQUENCE [LARGE SCALE GENOMIC DNA]</scope>
    <source>
        <strain evidence="3 4">CCTCC AB209002</strain>
    </source>
</reference>
<dbReference type="RefSeq" id="WP_121671878.1">
    <property type="nucleotide sequence ID" value="NZ_BMXM01000003.1"/>
</dbReference>
<comment type="caution">
    <text evidence="3">The sequence shown here is derived from an EMBL/GenBank/DDBJ whole genome shotgun (WGS) entry which is preliminary data.</text>
</comment>
<dbReference type="SUPFAM" id="SSF51430">
    <property type="entry name" value="NAD(P)-linked oxidoreductase"/>
    <property type="match status" value="1"/>
</dbReference>
<protein>
    <submittedName>
        <fullName evidence="3">Aldo/keto reductase</fullName>
    </submittedName>
</protein>
<evidence type="ECO:0000313" key="4">
    <source>
        <dbReference type="Proteomes" id="UP000270299"/>
    </source>
</evidence>
<name>A0A3L7A0P8_9MICO</name>
<evidence type="ECO:0000259" key="2">
    <source>
        <dbReference type="Pfam" id="PF00248"/>
    </source>
</evidence>